<evidence type="ECO:0000313" key="5">
    <source>
        <dbReference type="Proteomes" id="UP000612585"/>
    </source>
</evidence>
<dbReference type="Proteomes" id="UP000612585">
    <property type="component" value="Unassembled WGS sequence"/>
</dbReference>
<keyword evidence="1" id="KW-0808">Transferase</keyword>
<keyword evidence="5" id="KW-1185">Reference proteome</keyword>
<dbReference type="SUPFAM" id="SSF55729">
    <property type="entry name" value="Acyl-CoA N-acyltransferases (Nat)"/>
    <property type="match status" value="2"/>
</dbReference>
<evidence type="ECO:0000256" key="1">
    <source>
        <dbReference type="ARBA" id="ARBA00022679"/>
    </source>
</evidence>
<dbReference type="PANTHER" id="PTHR43877:SF1">
    <property type="entry name" value="ACETYLTRANSFERASE"/>
    <property type="match status" value="1"/>
</dbReference>
<dbReference type="EMBL" id="BOPG01000071">
    <property type="protein sequence ID" value="GIJ61812.1"/>
    <property type="molecule type" value="Genomic_DNA"/>
</dbReference>
<feature type="domain" description="N-acetyltransferase" evidence="3">
    <location>
        <begin position="16"/>
        <end position="168"/>
    </location>
</feature>
<dbReference type="RefSeq" id="WP_204007002.1">
    <property type="nucleotide sequence ID" value="NZ_BOPG01000071.1"/>
</dbReference>
<name>A0A8J4E7H0_9ACTN</name>
<dbReference type="InterPro" id="IPR050832">
    <property type="entry name" value="Bact_Acetyltransf"/>
</dbReference>
<dbReference type="InterPro" id="IPR000182">
    <property type="entry name" value="GNAT_dom"/>
</dbReference>
<gene>
    <name evidence="4" type="ORF">Vau01_093280</name>
</gene>
<accession>A0A8J4E7H0</accession>
<proteinExistence type="predicted"/>
<evidence type="ECO:0000313" key="4">
    <source>
        <dbReference type="EMBL" id="GIJ61812.1"/>
    </source>
</evidence>
<keyword evidence="2" id="KW-0012">Acyltransferase</keyword>
<dbReference type="InterPro" id="IPR016181">
    <property type="entry name" value="Acyl_CoA_acyltransferase"/>
</dbReference>
<protein>
    <recommendedName>
        <fullName evidence="3">N-acetyltransferase domain-containing protein</fullName>
    </recommendedName>
</protein>
<dbReference type="Pfam" id="PF00583">
    <property type="entry name" value="Acetyltransf_1"/>
    <property type="match status" value="2"/>
</dbReference>
<evidence type="ECO:0000256" key="2">
    <source>
        <dbReference type="ARBA" id="ARBA00023315"/>
    </source>
</evidence>
<reference evidence="4" key="1">
    <citation type="submission" date="2021-01" db="EMBL/GenBank/DDBJ databases">
        <title>Whole genome shotgun sequence of Virgisporangium aurantiacum NBRC 16421.</title>
        <authorList>
            <person name="Komaki H."/>
            <person name="Tamura T."/>
        </authorList>
    </citation>
    <scope>NUCLEOTIDE SEQUENCE</scope>
    <source>
        <strain evidence="4">NBRC 16421</strain>
    </source>
</reference>
<feature type="domain" description="N-acetyltransferase" evidence="3">
    <location>
        <begin position="192"/>
        <end position="333"/>
    </location>
</feature>
<comment type="caution">
    <text evidence="4">The sequence shown here is derived from an EMBL/GenBank/DDBJ whole genome shotgun (WGS) entry which is preliminary data.</text>
</comment>
<dbReference type="Gene3D" id="3.40.630.30">
    <property type="match status" value="1"/>
</dbReference>
<sequence>MHVRIDRFDPGAATGTELRDYHDLVLASGRVDRPDEEPPAYETVVGRLLVPMTARGPERFWVARVDGQVIGIAVVGFPDDENRALAMTDIRVHPARRRAGIGTRLLHAALPAMREDGRTTVVGWGVTAGGAGAAWAGALGFRVVHHDVLQMLDIPSVDPAVWNVAAPPGYRTERWIGTTPEELLTSYARARGAIHDAPWEETTYRPPQWTPERVRSAEAGLRERRVEQRVVVAVHEATGVVAGLTEVELHETRPDLAYQGDTAVPAAHRGRGIGRWVKSHMVRWLRDERPGVRRVGTSTAAANVHMIRVNHEVGYRTVRSMVDVEAEVAALAPRGRRQAGIDRVE</sequence>
<organism evidence="4 5">
    <name type="scientific">Virgisporangium aurantiacum</name>
    <dbReference type="NCBI Taxonomy" id="175570"/>
    <lineage>
        <taxon>Bacteria</taxon>
        <taxon>Bacillati</taxon>
        <taxon>Actinomycetota</taxon>
        <taxon>Actinomycetes</taxon>
        <taxon>Micromonosporales</taxon>
        <taxon>Micromonosporaceae</taxon>
        <taxon>Virgisporangium</taxon>
    </lineage>
</organism>
<evidence type="ECO:0000259" key="3">
    <source>
        <dbReference type="PROSITE" id="PS51186"/>
    </source>
</evidence>
<dbReference type="PANTHER" id="PTHR43877">
    <property type="entry name" value="AMINOALKYLPHOSPHONATE N-ACETYLTRANSFERASE-RELATED-RELATED"/>
    <property type="match status" value="1"/>
</dbReference>
<dbReference type="CDD" id="cd04301">
    <property type="entry name" value="NAT_SF"/>
    <property type="match status" value="2"/>
</dbReference>
<dbReference type="PROSITE" id="PS51186">
    <property type="entry name" value="GNAT"/>
    <property type="match status" value="2"/>
</dbReference>
<dbReference type="AlphaFoldDB" id="A0A8J4E7H0"/>
<dbReference type="GO" id="GO:0016747">
    <property type="term" value="F:acyltransferase activity, transferring groups other than amino-acyl groups"/>
    <property type="evidence" value="ECO:0007669"/>
    <property type="project" value="InterPro"/>
</dbReference>